<evidence type="ECO:0000313" key="3">
    <source>
        <dbReference type="Proteomes" id="UP000326287"/>
    </source>
</evidence>
<dbReference type="KEGG" id="halc:EY643_15375"/>
<feature type="signal peptide" evidence="1">
    <location>
        <begin position="1"/>
        <end position="21"/>
    </location>
</feature>
<evidence type="ECO:0000256" key="1">
    <source>
        <dbReference type="SAM" id="SignalP"/>
    </source>
</evidence>
<accession>A0A5P9NM81</accession>
<keyword evidence="1" id="KW-0732">Signal</keyword>
<dbReference type="RefSeq" id="WP_153240063.1">
    <property type="nucleotide sequence ID" value="NZ_CP036422.1"/>
</dbReference>
<gene>
    <name evidence="2" type="ORF">EY643_15375</name>
</gene>
<reference evidence="2 3" key="1">
    <citation type="submission" date="2019-02" db="EMBL/GenBank/DDBJ databases">
        <authorList>
            <person name="Li S.-H."/>
        </authorList>
    </citation>
    <scope>NUCLEOTIDE SEQUENCE [LARGE SCALE GENOMIC DNA]</scope>
    <source>
        <strain evidence="2 3">IMCC14385</strain>
    </source>
</reference>
<dbReference type="AlphaFoldDB" id="A0A5P9NM81"/>
<dbReference type="Proteomes" id="UP000326287">
    <property type="component" value="Chromosome"/>
</dbReference>
<sequence>MKYFPIVFLAISVCAPVGAMADDRADYCAGIAEYSQQLMFIRQMGQSMESQMRSALYKFDTEAEQTAAQALVQEAWAVELNSTSKKQQKQIKRFGESTEEACLAGKIFPL</sequence>
<evidence type="ECO:0000313" key="2">
    <source>
        <dbReference type="EMBL" id="QFU76921.1"/>
    </source>
</evidence>
<organism evidence="2 3">
    <name type="scientific">Halioglobus maricola</name>
    <dbReference type="NCBI Taxonomy" id="2601894"/>
    <lineage>
        <taxon>Bacteria</taxon>
        <taxon>Pseudomonadati</taxon>
        <taxon>Pseudomonadota</taxon>
        <taxon>Gammaproteobacteria</taxon>
        <taxon>Cellvibrionales</taxon>
        <taxon>Halieaceae</taxon>
        <taxon>Halioglobus</taxon>
    </lineage>
</organism>
<keyword evidence="3" id="KW-1185">Reference proteome</keyword>
<dbReference type="EMBL" id="CP036422">
    <property type="protein sequence ID" value="QFU76921.1"/>
    <property type="molecule type" value="Genomic_DNA"/>
</dbReference>
<protein>
    <recommendedName>
        <fullName evidence="4">DUF1311 domain-containing protein</fullName>
    </recommendedName>
</protein>
<name>A0A5P9NM81_9GAMM</name>
<proteinExistence type="predicted"/>
<feature type="chain" id="PRO_5024861067" description="DUF1311 domain-containing protein" evidence="1">
    <location>
        <begin position="22"/>
        <end position="110"/>
    </location>
</feature>
<dbReference type="OrthoDB" id="5746281at2"/>
<evidence type="ECO:0008006" key="4">
    <source>
        <dbReference type="Google" id="ProtNLM"/>
    </source>
</evidence>